<dbReference type="AlphaFoldDB" id="A0A3Q7EYG8"/>
<protein>
    <submittedName>
        <fullName evidence="1">Uncharacterized protein</fullName>
    </submittedName>
</protein>
<keyword evidence="2" id="KW-1185">Reference proteome</keyword>
<name>A0A3Q7EYG8_SOLLC</name>
<reference evidence="1" key="1">
    <citation type="journal article" date="2012" name="Nature">
        <title>The tomato genome sequence provides insights into fleshy fruit evolution.</title>
        <authorList>
            <consortium name="Tomato Genome Consortium"/>
        </authorList>
    </citation>
    <scope>NUCLEOTIDE SEQUENCE [LARGE SCALE GENOMIC DNA]</scope>
    <source>
        <strain evidence="1">cv. Heinz 1706</strain>
    </source>
</reference>
<dbReference type="EnsemblPlants" id="Solyc02g062380.2.1">
    <property type="protein sequence ID" value="Solyc02g062380.2.1"/>
    <property type="gene ID" value="Solyc02g062380.2"/>
</dbReference>
<dbReference type="Gramene" id="Solyc02g062380.2.1">
    <property type="protein sequence ID" value="Solyc02g062380.2.1"/>
    <property type="gene ID" value="Solyc02g062380.2"/>
</dbReference>
<sequence length="329" mass="36165">MGLEFFKNIQRIDIHRLLGKTEEIYVTNIVSLATKRLSAPQLPIPFKSQIPYWNNPVSWTTRPLPRVYTLAFRQCIPGAAQQSVVIASSSVLWLMTETAVFPVVQGVVELKASFFAGSGVGLSSSKKLKKSPLHPAIVSSQNAMAEVANRSDTDSSSKVLNSIGSPKIARQSEKFEIGLDEELSGCWLASDVGFSAESEIRSEPIDGFTAGPPNPLAISGTCPTGASSSNSGVPSSVHKTALNASDCEIAYYGCNRFYLSLESYDLYWTEHQQFHGIFSHWKELHTRSHDWMMVLGWMDGVCWNKNYSSPNIVAKMMTAHPSSPSQCNH</sequence>
<organism evidence="1">
    <name type="scientific">Solanum lycopersicum</name>
    <name type="common">Tomato</name>
    <name type="synonym">Lycopersicon esculentum</name>
    <dbReference type="NCBI Taxonomy" id="4081"/>
    <lineage>
        <taxon>Eukaryota</taxon>
        <taxon>Viridiplantae</taxon>
        <taxon>Streptophyta</taxon>
        <taxon>Embryophyta</taxon>
        <taxon>Tracheophyta</taxon>
        <taxon>Spermatophyta</taxon>
        <taxon>Magnoliopsida</taxon>
        <taxon>eudicotyledons</taxon>
        <taxon>Gunneridae</taxon>
        <taxon>Pentapetalae</taxon>
        <taxon>asterids</taxon>
        <taxon>lamiids</taxon>
        <taxon>Solanales</taxon>
        <taxon>Solanaceae</taxon>
        <taxon>Solanoideae</taxon>
        <taxon>Solaneae</taxon>
        <taxon>Solanum</taxon>
        <taxon>Solanum subgen. Lycopersicon</taxon>
    </lineage>
</organism>
<evidence type="ECO:0000313" key="1">
    <source>
        <dbReference type="EnsemblPlants" id="Solyc02g062380.2.1"/>
    </source>
</evidence>
<proteinExistence type="predicted"/>
<dbReference type="InParanoid" id="A0A3Q7EYG8"/>
<reference evidence="1" key="2">
    <citation type="submission" date="2019-01" db="UniProtKB">
        <authorList>
            <consortium name="EnsemblPlants"/>
        </authorList>
    </citation>
    <scope>IDENTIFICATION</scope>
    <source>
        <strain evidence="1">cv. Heinz 1706</strain>
    </source>
</reference>
<accession>A0A3Q7EYG8</accession>
<dbReference type="Proteomes" id="UP000004994">
    <property type="component" value="Chromosome 2"/>
</dbReference>
<evidence type="ECO:0000313" key="2">
    <source>
        <dbReference type="Proteomes" id="UP000004994"/>
    </source>
</evidence>